<dbReference type="AlphaFoldDB" id="A0A371B0Z1"/>
<evidence type="ECO:0000313" key="2">
    <source>
        <dbReference type="Proteomes" id="UP000263993"/>
    </source>
</evidence>
<organism evidence="1 2">
    <name type="scientific">Undibacter mobilis</name>
    <dbReference type="NCBI Taxonomy" id="2292256"/>
    <lineage>
        <taxon>Bacteria</taxon>
        <taxon>Pseudomonadati</taxon>
        <taxon>Pseudomonadota</taxon>
        <taxon>Alphaproteobacteria</taxon>
        <taxon>Hyphomicrobiales</taxon>
        <taxon>Nitrobacteraceae</taxon>
        <taxon>Undibacter</taxon>
    </lineage>
</organism>
<reference evidence="2" key="1">
    <citation type="submission" date="2018-08" db="EMBL/GenBank/DDBJ databases">
        <authorList>
            <person name="Kim S.-J."/>
            <person name="Jung G.-Y."/>
        </authorList>
    </citation>
    <scope>NUCLEOTIDE SEQUENCE [LARGE SCALE GENOMIC DNA]</scope>
    <source>
        <strain evidence="2">GY_H</strain>
    </source>
</reference>
<keyword evidence="2" id="KW-1185">Reference proteome</keyword>
<name>A0A371B0Z1_9BRAD</name>
<sequence>MHKLRDQMLAAPEFFDPDRLPARFDEAQGLVRKAIDKAQNLGITDDTLAATLISEAVPRLVAAYGPAHAGRIVAMFAACLTAGAPTNDSLQ</sequence>
<proteinExistence type="predicted"/>
<protein>
    <submittedName>
        <fullName evidence="1">Uncharacterized protein</fullName>
    </submittedName>
</protein>
<dbReference type="OrthoDB" id="8450442at2"/>
<comment type="caution">
    <text evidence="1">The sequence shown here is derived from an EMBL/GenBank/DDBJ whole genome shotgun (WGS) entry which is preliminary data.</text>
</comment>
<accession>A0A371B0Z1</accession>
<gene>
    <name evidence="1" type="ORF">DXH78_18620</name>
</gene>
<evidence type="ECO:0000313" key="1">
    <source>
        <dbReference type="EMBL" id="RDV01246.1"/>
    </source>
</evidence>
<dbReference type="RefSeq" id="WP_115518764.1">
    <property type="nucleotide sequence ID" value="NZ_QRGO01000003.1"/>
</dbReference>
<dbReference type="EMBL" id="QRGO01000003">
    <property type="protein sequence ID" value="RDV01246.1"/>
    <property type="molecule type" value="Genomic_DNA"/>
</dbReference>
<dbReference type="Proteomes" id="UP000263993">
    <property type="component" value="Unassembled WGS sequence"/>
</dbReference>